<comment type="subcellular location">
    <subcellularLocation>
        <location evidence="1 6">Nucleus</location>
    </subcellularLocation>
</comment>
<evidence type="ECO:0000256" key="3">
    <source>
        <dbReference type="ARBA" id="ARBA00023242"/>
    </source>
</evidence>
<evidence type="ECO:0000256" key="1">
    <source>
        <dbReference type="ARBA" id="ARBA00004123"/>
    </source>
</evidence>
<dbReference type="InterPro" id="IPR011947">
    <property type="entry name" value="FCP1_euk"/>
</dbReference>
<comment type="catalytic activity">
    <reaction evidence="5 6">
        <text>O-phospho-L-threonyl-[protein] + H2O = L-threonyl-[protein] + phosphate</text>
        <dbReference type="Rhea" id="RHEA:47004"/>
        <dbReference type="Rhea" id="RHEA-COMP:11060"/>
        <dbReference type="Rhea" id="RHEA-COMP:11605"/>
        <dbReference type="ChEBI" id="CHEBI:15377"/>
        <dbReference type="ChEBI" id="CHEBI:30013"/>
        <dbReference type="ChEBI" id="CHEBI:43474"/>
        <dbReference type="ChEBI" id="CHEBI:61977"/>
        <dbReference type="EC" id="3.1.3.16"/>
    </reaction>
</comment>
<proteinExistence type="predicted"/>
<feature type="region of interest" description="Disordered" evidence="7">
    <location>
        <begin position="636"/>
        <end position="682"/>
    </location>
</feature>
<dbReference type="SUPFAM" id="SSF56784">
    <property type="entry name" value="HAD-like"/>
    <property type="match status" value="1"/>
</dbReference>
<comment type="function">
    <text evidence="6">This promotes the activity of RNA polymerase II.</text>
</comment>
<feature type="region of interest" description="Disordered" evidence="7">
    <location>
        <begin position="439"/>
        <end position="492"/>
    </location>
</feature>
<evidence type="ECO:0000259" key="8">
    <source>
        <dbReference type="PROSITE" id="PS50172"/>
    </source>
</evidence>
<dbReference type="GO" id="GO:0008420">
    <property type="term" value="F:RNA polymerase II CTD heptapeptide repeat phosphatase activity"/>
    <property type="evidence" value="ECO:0007669"/>
    <property type="project" value="UniProtKB-UniRule"/>
</dbReference>
<evidence type="ECO:0000256" key="5">
    <source>
        <dbReference type="ARBA" id="ARBA00048336"/>
    </source>
</evidence>
<evidence type="ECO:0000256" key="7">
    <source>
        <dbReference type="SAM" id="MobiDB-lite"/>
    </source>
</evidence>
<sequence length="894" mass="98619">MDLSSSTPVLPPPIWPYPVTIQKLLLQPGDAVKRGDVLVRSPSFLPDFEAWALEGLTLRLLLGSEHSLRVLTTIHQLHYTFPDPEITTDKRTSSFISPHTGIVAAYSVRPGEVLHRGERPDGLIWITENCTHPVQLGGLCAVCGLDLTGTDHLVDGPSDTSRANIQMEHSTTSLTVTRQEASRVSNLSNEALLQSRRLSLIVDLDQTVVHATVDPTVGEWMSECGLFGGDSDGVKNGKGKNRSRNPNGNALRDVQRFKLEDETAGRRGRREEDDCWYYIKPRPGLKEFLRSLSELYEMHVYTMGTRSYAEAVCRVIDPGGKIFGGRILSRDESGSLTAKSIERLFPADTSMVVIIDDRSDVWEGSKRNLVKVVPYDFFIGIGDINSSFLPKIAPSLPSPSLASSSVVSPSQLINSQIGASLLKEATEVQHQVLEDQLEERPLQKLQDEIRQSEDRSPVPSRASSIDGTADSDTQLDEEEQTGEEEHKALLRDDDTELNRIEQILREVHHRYYSAIDAKEKIKPDVKPILDYIKRRVLRGCRIVFSGVIPLGTKPELFSLWRLAVQHGAVCEKNLSTGSTHLIARASGTQKVHEASRMDGGGTSRIHIVTPYWLIDSIAQWTHLPEWMYLLIPPSPSKQNTQEETTTPPGSPVRDLNEGSDSVADTGEEESEGVEGEEIPMLEVVEFDRDAADRELEAFLEGSDDDEEQDDDVEEEEEDGAIDPQDVIGGEEGAVSKQNDEFRSPLAEVSTPGPSISKAKRPRPSTPSDSSPGLPLLTSSDADFEKSIDFASRSNKSVFSPVKRARVIESGETHVGKENSSNQEDNIQEEGQEQDLDHSDNDDDVDIEDDNASDGDLDEEDEEWAKEFAGSLLSEFKQGGGDLSDDGENRGQGDG</sequence>
<feature type="compositionally biased region" description="Acidic residues" evidence="7">
    <location>
        <begin position="473"/>
        <end position="482"/>
    </location>
</feature>
<dbReference type="InterPro" id="IPR036412">
    <property type="entry name" value="HAD-like_sf"/>
</dbReference>
<keyword evidence="2 6" id="KW-0378">Hydrolase</keyword>
<feature type="compositionally biased region" description="Acidic residues" evidence="7">
    <location>
        <begin position="701"/>
        <end position="720"/>
    </location>
</feature>
<evidence type="ECO:0000256" key="4">
    <source>
        <dbReference type="ARBA" id="ARBA00047761"/>
    </source>
</evidence>
<dbReference type="AlphaFoldDB" id="A0A0F7SN91"/>
<feature type="compositionally biased region" description="Basic and acidic residues" evidence="7">
    <location>
        <begin position="483"/>
        <end position="492"/>
    </location>
</feature>
<dbReference type="NCBIfam" id="TIGR02250">
    <property type="entry name" value="FCP1_euk"/>
    <property type="match status" value="1"/>
</dbReference>
<accession>A0A0F7SN91</accession>
<feature type="compositionally biased region" description="Basic and acidic residues" evidence="7">
    <location>
        <begin position="253"/>
        <end position="265"/>
    </location>
</feature>
<name>A0A0F7SN91_PHARH</name>
<evidence type="ECO:0000313" key="10">
    <source>
        <dbReference type="EMBL" id="CED82134.1"/>
    </source>
</evidence>
<reference evidence="10" key="1">
    <citation type="submission" date="2014-08" db="EMBL/GenBank/DDBJ databases">
        <authorList>
            <person name="Sharma Rahul"/>
            <person name="Thines Marco"/>
        </authorList>
    </citation>
    <scope>NUCLEOTIDE SEQUENCE</scope>
</reference>
<organism evidence="10">
    <name type="scientific">Phaffia rhodozyma</name>
    <name type="common">Yeast</name>
    <name type="synonym">Xanthophyllomyces dendrorhous</name>
    <dbReference type="NCBI Taxonomy" id="264483"/>
    <lineage>
        <taxon>Eukaryota</taxon>
        <taxon>Fungi</taxon>
        <taxon>Dikarya</taxon>
        <taxon>Basidiomycota</taxon>
        <taxon>Agaricomycotina</taxon>
        <taxon>Tremellomycetes</taxon>
        <taxon>Cystofilobasidiales</taxon>
        <taxon>Mrakiaceae</taxon>
        <taxon>Phaffia</taxon>
    </lineage>
</organism>
<feature type="domain" description="BRCT" evidence="8">
    <location>
        <begin position="532"/>
        <end position="630"/>
    </location>
</feature>
<dbReference type="GO" id="GO:0005634">
    <property type="term" value="C:nucleus"/>
    <property type="evidence" value="ECO:0007669"/>
    <property type="project" value="UniProtKB-SubCell"/>
</dbReference>
<feature type="compositionally biased region" description="Polar residues" evidence="7">
    <location>
        <begin position="461"/>
        <end position="472"/>
    </location>
</feature>
<feature type="region of interest" description="Disordered" evidence="7">
    <location>
        <begin position="698"/>
        <end position="894"/>
    </location>
</feature>
<dbReference type="InterPro" id="IPR036420">
    <property type="entry name" value="BRCT_dom_sf"/>
</dbReference>
<feature type="compositionally biased region" description="Basic and acidic residues" evidence="7">
    <location>
        <begin position="439"/>
        <end position="456"/>
    </location>
</feature>
<dbReference type="SMART" id="SM00292">
    <property type="entry name" value="BRCT"/>
    <property type="match status" value="1"/>
</dbReference>
<feature type="domain" description="FCP1 homology" evidence="9">
    <location>
        <begin position="193"/>
        <end position="396"/>
    </location>
</feature>
<dbReference type="CDD" id="cd17729">
    <property type="entry name" value="BRCT_CTDP1"/>
    <property type="match status" value="1"/>
</dbReference>
<dbReference type="InterPro" id="IPR039189">
    <property type="entry name" value="Fcp1"/>
</dbReference>
<dbReference type="PROSITE" id="PS50172">
    <property type="entry name" value="BRCT"/>
    <property type="match status" value="1"/>
</dbReference>
<dbReference type="EC" id="3.1.3.16" evidence="6"/>
<dbReference type="SMART" id="SM00577">
    <property type="entry name" value="CPDc"/>
    <property type="match status" value="1"/>
</dbReference>
<dbReference type="Pfam" id="PF00533">
    <property type="entry name" value="BRCT"/>
    <property type="match status" value="1"/>
</dbReference>
<dbReference type="PANTHER" id="PTHR23081:SF36">
    <property type="entry name" value="RNA POLYMERASE II SUBUNIT A C-TERMINAL DOMAIN PHOSPHATASE"/>
    <property type="match status" value="1"/>
</dbReference>
<dbReference type="PANTHER" id="PTHR23081">
    <property type="entry name" value="RNA POLYMERASE II CTD PHOSPHATASE"/>
    <property type="match status" value="1"/>
</dbReference>
<keyword evidence="3 6" id="KW-0539">Nucleus</keyword>
<feature type="compositionally biased region" description="Acidic residues" evidence="7">
    <location>
        <begin position="665"/>
        <end position="679"/>
    </location>
</feature>
<evidence type="ECO:0000256" key="2">
    <source>
        <dbReference type="ARBA" id="ARBA00022801"/>
    </source>
</evidence>
<dbReference type="PROSITE" id="PS50969">
    <property type="entry name" value="FCP1"/>
    <property type="match status" value="1"/>
</dbReference>
<feature type="compositionally biased region" description="Acidic residues" evidence="7">
    <location>
        <begin position="825"/>
        <end position="863"/>
    </location>
</feature>
<feature type="compositionally biased region" description="Basic and acidic residues" evidence="7">
    <location>
        <begin position="805"/>
        <end position="816"/>
    </location>
</feature>
<comment type="catalytic activity">
    <reaction evidence="4 6">
        <text>O-phospho-L-seryl-[protein] + H2O = L-seryl-[protein] + phosphate</text>
        <dbReference type="Rhea" id="RHEA:20629"/>
        <dbReference type="Rhea" id="RHEA-COMP:9863"/>
        <dbReference type="Rhea" id="RHEA-COMP:11604"/>
        <dbReference type="ChEBI" id="CHEBI:15377"/>
        <dbReference type="ChEBI" id="CHEBI:29999"/>
        <dbReference type="ChEBI" id="CHEBI:43474"/>
        <dbReference type="ChEBI" id="CHEBI:83421"/>
        <dbReference type="EC" id="3.1.3.16"/>
    </reaction>
</comment>
<dbReference type="SUPFAM" id="SSF52113">
    <property type="entry name" value="BRCT domain"/>
    <property type="match status" value="1"/>
</dbReference>
<evidence type="ECO:0000256" key="6">
    <source>
        <dbReference type="RuleBase" id="RU366066"/>
    </source>
</evidence>
<evidence type="ECO:0000259" key="9">
    <source>
        <dbReference type="PROSITE" id="PS50969"/>
    </source>
</evidence>
<dbReference type="Gene3D" id="3.40.50.1000">
    <property type="entry name" value="HAD superfamily/HAD-like"/>
    <property type="match status" value="1"/>
</dbReference>
<protein>
    <recommendedName>
        <fullName evidence="6">RNA polymerase II subunit A C-terminal domain phosphatase</fullName>
        <ecNumber evidence="6">3.1.3.16</ecNumber>
    </recommendedName>
</protein>
<dbReference type="InterPro" id="IPR001357">
    <property type="entry name" value="BRCT_dom"/>
</dbReference>
<dbReference type="CDD" id="cd07521">
    <property type="entry name" value="HAD_FCP1-like"/>
    <property type="match status" value="1"/>
</dbReference>
<dbReference type="Gene3D" id="3.40.50.10190">
    <property type="entry name" value="BRCT domain"/>
    <property type="match status" value="1"/>
</dbReference>
<dbReference type="EMBL" id="LN483124">
    <property type="protein sequence ID" value="CED82134.1"/>
    <property type="molecule type" value="Genomic_DNA"/>
</dbReference>
<dbReference type="Pfam" id="PF03031">
    <property type="entry name" value="NIF"/>
    <property type="match status" value="1"/>
</dbReference>
<dbReference type="InterPro" id="IPR023214">
    <property type="entry name" value="HAD_sf"/>
</dbReference>
<feature type="compositionally biased region" description="Polar residues" evidence="7">
    <location>
        <begin position="636"/>
        <end position="647"/>
    </location>
</feature>
<feature type="region of interest" description="Disordered" evidence="7">
    <location>
        <begin position="232"/>
        <end position="265"/>
    </location>
</feature>
<dbReference type="InterPro" id="IPR004274">
    <property type="entry name" value="FCP1_dom"/>
</dbReference>